<dbReference type="RefSeq" id="WP_142111338.1">
    <property type="nucleotide sequence ID" value="NZ_BAAATB010000008.1"/>
</dbReference>
<evidence type="ECO:0000313" key="8">
    <source>
        <dbReference type="Proteomes" id="UP000316181"/>
    </source>
</evidence>
<dbReference type="Pfam" id="PF00005">
    <property type="entry name" value="ABC_tran"/>
    <property type="match status" value="2"/>
</dbReference>
<evidence type="ECO:0000256" key="4">
    <source>
        <dbReference type="SAM" id="Coils"/>
    </source>
</evidence>
<protein>
    <submittedName>
        <fullName evidence="7">Macrolide transport system ATP-binding/permease protein</fullName>
    </submittedName>
</protein>
<dbReference type="AlphaFoldDB" id="A0A542SN65"/>
<dbReference type="InterPro" id="IPR027417">
    <property type="entry name" value="P-loop_NTPase"/>
</dbReference>
<dbReference type="GO" id="GO:0005524">
    <property type="term" value="F:ATP binding"/>
    <property type="evidence" value="ECO:0007669"/>
    <property type="project" value="UniProtKB-KW"/>
</dbReference>
<accession>A0A542SN65</accession>
<feature type="coiled-coil region" evidence="4">
    <location>
        <begin position="283"/>
        <end position="310"/>
    </location>
</feature>
<organism evidence="7 8">
    <name type="scientific">Rarobacter incanus</name>
    <dbReference type="NCBI Taxonomy" id="153494"/>
    <lineage>
        <taxon>Bacteria</taxon>
        <taxon>Bacillati</taxon>
        <taxon>Actinomycetota</taxon>
        <taxon>Actinomycetes</taxon>
        <taxon>Micrococcales</taxon>
        <taxon>Rarobacteraceae</taxon>
        <taxon>Rarobacter</taxon>
    </lineage>
</organism>
<dbReference type="SUPFAM" id="SSF52540">
    <property type="entry name" value="P-loop containing nucleoside triphosphate hydrolases"/>
    <property type="match status" value="2"/>
</dbReference>
<dbReference type="EMBL" id="VFNV01000001">
    <property type="protein sequence ID" value="TQK76018.1"/>
    <property type="molecule type" value="Genomic_DNA"/>
</dbReference>
<evidence type="ECO:0000256" key="2">
    <source>
        <dbReference type="ARBA" id="ARBA00022741"/>
    </source>
</evidence>
<keyword evidence="3 7" id="KW-0067">ATP-binding</keyword>
<feature type="region of interest" description="Disordered" evidence="5">
    <location>
        <begin position="370"/>
        <end position="421"/>
    </location>
</feature>
<dbReference type="OrthoDB" id="3239744at2"/>
<reference evidence="7 8" key="1">
    <citation type="submission" date="2019-06" db="EMBL/GenBank/DDBJ databases">
        <title>Sequencing the genomes of 1000 actinobacteria strains.</title>
        <authorList>
            <person name="Klenk H.-P."/>
        </authorList>
    </citation>
    <scope>NUCLEOTIDE SEQUENCE [LARGE SCALE GENOMIC DNA]</scope>
    <source>
        <strain evidence="7 8">DSM 10596</strain>
    </source>
</reference>
<dbReference type="PROSITE" id="PS50893">
    <property type="entry name" value="ABC_TRANSPORTER_2"/>
    <property type="match status" value="1"/>
</dbReference>
<evidence type="ECO:0000256" key="3">
    <source>
        <dbReference type="ARBA" id="ARBA00022840"/>
    </source>
</evidence>
<dbReference type="PANTHER" id="PTHR19211">
    <property type="entry name" value="ATP-BINDING TRANSPORT PROTEIN-RELATED"/>
    <property type="match status" value="1"/>
</dbReference>
<feature type="domain" description="ABC transporter" evidence="6">
    <location>
        <begin position="19"/>
        <end position="295"/>
    </location>
</feature>
<evidence type="ECO:0000256" key="1">
    <source>
        <dbReference type="ARBA" id="ARBA00022737"/>
    </source>
</evidence>
<evidence type="ECO:0000313" key="7">
    <source>
        <dbReference type="EMBL" id="TQK76018.1"/>
    </source>
</evidence>
<comment type="caution">
    <text evidence="7">The sequence shown here is derived from an EMBL/GenBank/DDBJ whole genome shotgun (WGS) entry which is preliminary data.</text>
</comment>
<dbReference type="PROSITE" id="PS00211">
    <property type="entry name" value="ABC_TRANSPORTER_1"/>
    <property type="match status" value="1"/>
</dbReference>
<dbReference type="GO" id="GO:0016887">
    <property type="term" value="F:ATP hydrolysis activity"/>
    <property type="evidence" value="ECO:0007669"/>
    <property type="project" value="InterPro"/>
</dbReference>
<name>A0A542SN65_9MICO</name>
<dbReference type="Gene3D" id="3.40.50.300">
    <property type="entry name" value="P-loop containing nucleotide triphosphate hydrolases"/>
    <property type="match status" value="2"/>
</dbReference>
<keyword evidence="8" id="KW-1185">Reference proteome</keyword>
<dbReference type="Proteomes" id="UP000316181">
    <property type="component" value="Unassembled WGS sequence"/>
</dbReference>
<dbReference type="InterPro" id="IPR050611">
    <property type="entry name" value="ABCF"/>
</dbReference>
<evidence type="ECO:0000256" key="5">
    <source>
        <dbReference type="SAM" id="MobiDB-lite"/>
    </source>
</evidence>
<sequence length="625" mass="66189">MPHIPQLLVPASDPPSPAIQIASLSHSFATLAGIRRALADVTFTVGPGATVALIGENGSGKSTLLRAAVGALSPDAGTVLRPQVGYLPQEVDELAWDTFGDALDAALAPAREAVREVERASSMIATRPGDAIAERRLATAIDRADALRAWTSDADLGAMLAGLGLAEIAPARTLRSLSGGQRRRLALVLTLAWRPCGLIMDEPTNHLDQPACEYLASVISDWPGPVLFASHDRAFIGQAATAIVDLDQVAVGRGAHRLPDELRPGRPAGDGGIWYGGTIEQYLQDKRAKRAAWQVRYEEEQAELGRLRRASGTAARRVSHRRAATDNDKFVTKYRAARTEAEVSKRVRSVESKLVALEAAQVPRPPSQLRLQLEPAGDGFGGDRVRRGRVSESGAGGGGLDASAARAARPAEARAARQPAGAQSRTLLWADDLLIPGIAAPRLDLRASTGDRVAVMAGTRLLITGANGTGKSTLLHALAGDELPPGSTGVVGRAERVRVGLLEQETPLGAESRSARVLVELAAGEGASSAQNLGALIAPRDADRPVRELSIGQQRRVLLAMVISQNPDVLLLDEPTNHLSIPLIDDLVIAFQDWPGALVVASHDPWLQSAWTGQRINLDWPPQNG</sequence>
<evidence type="ECO:0000259" key="6">
    <source>
        <dbReference type="PROSITE" id="PS50893"/>
    </source>
</evidence>
<dbReference type="PANTHER" id="PTHR19211:SF14">
    <property type="entry name" value="ATP-BINDING CASSETTE SUB-FAMILY F MEMBER 1"/>
    <property type="match status" value="1"/>
</dbReference>
<keyword evidence="1" id="KW-0677">Repeat</keyword>
<dbReference type="SMART" id="SM00382">
    <property type="entry name" value="AAA"/>
    <property type="match status" value="2"/>
</dbReference>
<dbReference type="InterPro" id="IPR017871">
    <property type="entry name" value="ABC_transporter-like_CS"/>
</dbReference>
<proteinExistence type="predicted"/>
<keyword evidence="4" id="KW-0175">Coiled coil</keyword>
<dbReference type="InterPro" id="IPR003593">
    <property type="entry name" value="AAA+_ATPase"/>
</dbReference>
<dbReference type="InterPro" id="IPR003439">
    <property type="entry name" value="ABC_transporter-like_ATP-bd"/>
</dbReference>
<gene>
    <name evidence="7" type="ORF">FB389_0672</name>
</gene>
<keyword evidence="2" id="KW-0547">Nucleotide-binding</keyword>